<dbReference type="HAMAP" id="MF_00952">
    <property type="entry name" value="Topoisom_1_prok"/>
    <property type="match status" value="1"/>
</dbReference>
<keyword evidence="6" id="KW-0378">Hydrolase</keyword>
<dbReference type="SMART" id="SM00493">
    <property type="entry name" value="TOPRIM"/>
    <property type="match status" value="1"/>
</dbReference>
<evidence type="ECO:0000256" key="7">
    <source>
        <dbReference type="ARBA" id="ARBA00022806"/>
    </source>
</evidence>
<evidence type="ECO:0000259" key="15">
    <source>
        <dbReference type="PROSITE" id="PS52039"/>
    </source>
</evidence>
<feature type="domain" description="Topo IA-type catalytic" evidence="15">
    <location>
        <begin position="87"/>
        <end position="534"/>
    </location>
</feature>
<dbReference type="InterPro" id="IPR013826">
    <property type="entry name" value="Topo_IA_cen_sub3"/>
</dbReference>
<keyword evidence="9" id="KW-0460">Magnesium</keyword>
<keyword evidence="4" id="KW-0479">Metal-binding</keyword>
<dbReference type="SUPFAM" id="SSF56712">
    <property type="entry name" value="Prokaryotic type I DNA topoisomerase"/>
    <property type="match status" value="1"/>
</dbReference>
<evidence type="ECO:0000259" key="14">
    <source>
        <dbReference type="PROSITE" id="PS51217"/>
    </source>
</evidence>
<dbReference type="PROSITE" id="PS52039">
    <property type="entry name" value="TOPO_IA_2"/>
    <property type="match status" value="1"/>
</dbReference>
<sequence>LGVDVDSDFKPLYVVNPDKKQQISELKRLLKDVDELYLATDEDREGEAIAWHLLEVLNPTVPVHRMVFHEITKSAITEALDNTRELDTHLVDAQETRRILDRLYGYEVSPVLWKKIARGLSAGRVQSVATRIVIERERERMAFLAADYWDLDLTIAVTDGTTFEASLVEVDGRRVASGGDFSDDGRLVKDVLVLDEPAAANLAGRLAGSAVEVASVESKPYRRRPAAPFITSTFQQEAGRRLKLSATLAMHAAQGLYQKGYISYMRTDSTTLSDTALHAARTEVAERFGPEFLPDAPRTYEKKVRNAQEAHEAIRPAGDRFRHPDEVAGKLPPTEASVYEMIWQRTVASQMTDAVGETVQVRFSGLVDAEQVLLGASGTMITHQGFRRAYVETDEETRDGVAKEQERVLPEMATGDTVTVAWATPDGHTTQPPARLTEASLIRRLEELGVGRPSTYASIIETIEGREYVWRKGSALVPTFRAFAVTQLLERHFPRLVDYDFTALMEDDLDEIANGTLNLVPWLNAFYFGSDDDIGLLAKVTTRLDDIDPKAVSTVPLGETEEGEPVIVCVGKFGTYVEVGGRTATIPKNQIPDELSVEKALEFLNQPTEIVLGDDPETGLPVIAKAGQFGPYVSLGRFPKSPSPSSPGGRLQAQPLHKKELKDALAYLRSIAAAPDDEAVKRALVNPKRGISKRTFELLEVCVEATGCSLADALEEAEEAGVTGRALKEIRSFLDLRRTIRESPDAAAVGEVLRATLEAAGYLTELRDSGEDDRLKNLEDFYAVLDEFSSVDDVVAELEQIADLKSQPKPKTASLLQTMTLERITLQDALELLSLPRTVGVDPADGVE</sequence>
<dbReference type="InterPro" id="IPR023406">
    <property type="entry name" value="Topo_IA_AS"/>
</dbReference>
<dbReference type="GO" id="GO:0016787">
    <property type="term" value="F:hydrolase activity"/>
    <property type="evidence" value="ECO:0007669"/>
    <property type="project" value="UniProtKB-KW"/>
</dbReference>
<dbReference type="EC" id="5.6.2.1" evidence="3"/>
<dbReference type="Gene3D" id="2.70.20.10">
    <property type="entry name" value="Topoisomerase I, domain 3"/>
    <property type="match status" value="1"/>
</dbReference>
<dbReference type="GO" id="GO:0006265">
    <property type="term" value="P:DNA topological change"/>
    <property type="evidence" value="ECO:0007669"/>
    <property type="project" value="InterPro"/>
</dbReference>
<keyword evidence="8" id="KW-0067">ATP-binding</keyword>
<dbReference type="PROSITE" id="PS50880">
    <property type="entry name" value="TOPRIM"/>
    <property type="match status" value="1"/>
</dbReference>
<dbReference type="GO" id="GO:0005524">
    <property type="term" value="F:ATP binding"/>
    <property type="evidence" value="ECO:0007669"/>
    <property type="project" value="UniProtKB-KW"/>
</dbReference>
<dbReference type="InterPro" id="IPR000380">
    <property type="entry name" value="Topo_IA"/>
</dbReference>
<keyword evidence="11" id="KW-0238">DNA-binding</keyword>
<comment type="similarity">
    <text evidence="2">Belongs to the type IA topoisomerase family.</text>
</comment>
<dbReference type="EMBL" id="UINC01022074">
    <property type="protein sequence ID" value="SVA90955.1"/>
    <property type="molecule type" value="Genomic_DNA"/>
</dbReference>
<evidence type="ECO:0000259" key="13">
    <source>
        <dbReference type="PROSITE" id="PS50880"/>
    </source>
</evidence>
<evidence type="ECO:0000256" key="12">
    <source>
        <dbReference type="ARBA" id="ARBA00023235"/>
    </source>
</evidence>
<feature type="non-terminal residue" evidence="16">
    <location>
        <position position="848"/>
    </location>
</feature>
<dbReference type="SMART" id="SM00436">
    <property type="entry name" value="TOP1Bc"/>
    <property type="match status" value="1"/>
</dbReference>
<keyword evidence="7" id="KW-0347">Helicase</keyword>
<evidence type="ECO:0000256" key="10">
    <source>
        <dbReference type="ARBA" id="ARBA00023029"/>
    </source>
</evidence>
<dbReference type="SMART" id="SM00437">
    <property type="entry name" value="TOP1Ac"/>
    <property type="match status" value="1"/>
</dbReference>
<dbReference type="NCBIfam" id="TIGR01051">
    <property type="entry name" value="topA_bact"/>
    <property type="match status" value="1"/>
</dbReference>
<evidence type="ECO:0000256" key="6">
    <source>
        <dbReference type="ARBA" id="ARBA00022801"/>
    </source>
</evidence>
<dbReference type="Gene3D" id="1.10.460.10">
    <property type="entry name" value="Topoisomerase I, domain 2"/>
    <property type="match status" value="1"/>
</dbReference>
<dbReference type="PANTHER" id="PTHR42785:SF1">
    <property type="entry name" value="DNA TOPOISOMERASE"/>
    <property type="match status" value="1"/>
</dbReference>
<dbReference type="GO" id="GO:0003917">
    <property type="term" value="F:DNA topoisomerase type I (single strand cut, ATP-independent) activity"/>
    <property type="evidence" value="ECO:0007669"/>
    <property type="project" value="UniProtKB-EC"/>
</dbReference>
<dbReference type="CDD" id="cd00186">
    <property type="entry name" value="TOP1Ac"/>
    <property type="match status" value="1"/>
</dbReference>
<dbReference type="InterPro" id="IPR023405">
    <property type="entry name" value="Topo_IA_core_domain"/>
</dbReference>
<dbReference type="Gene3D" id="1.10.290.10">
    <property type="entry name" value="Topoisomerase I, domain 4"/>
    <property type="match status" value="1"/>
</dbReference>
<dbReference type="InterPro" id="IPR027417">
    <property type="entry name" value="P-loop_NTPase"/>
</dbReference>
<evidence type="ECO:0000256" key="1">
    <source>
        <dbReference type="ARBA" id="ARBA00000213"/>
    </source>
</evidence>
<evidence type="ECO:0000256" key="9">
    <source>
        <dbReference type="ARBA" id="ARBA00022842"/>
    </source>
</evidence>
<feature type="non-terminal residue" evidence="16">
    <location>
        <position position="1"/>
    </location>
</feature>
<dbReference type="PANTHER" id="PTHR42785">
    <property type="entry name" value="DNA TOPOISOMERASE, TYPE IA, CORE"/>
    <property type="match status" value="1"/>
</dbReference>
<dbReference type="SUPFAM" id="SSF52540">
    <property type="entry name" value="P-loop containing nucleoside triphosphate hydrolases"/>
    <property type="match status" value="1"/>
</dbReference>
<reference evidence="16" key="1">
    <citation type="submission" date="2018-05" db="EMBL/GenBank/DDBJ databases">
        <authorList>
            <person name="Lanie J.A."/>
            <person name="Ng W.-L."/>
            <person name="Kazmierczak K.M."/>
            <person name="Andrzejewski T.M."/>
            <person name="Davidsen T.M."/>
            <person name="Wayne K.J."/>
            <person name="Tettelin H."/>
            <person name="Glass J.I."/>
            <person name="Rusch D."/>
            <person name="Podicherti R."/>
            <person name="Tsui H.-C.T."/>
            <person name="Winkler M.E."/>
        </authorList>
    </citation>
    <scope>NUCLEOTIDE SEQUENCE</scope>
</reference>
<comment type="catalytic activity">
    <reaction evidence="1">
        <text>ATP-independent breakage of single-stranded DNA, followed by passage and rejoining.</text>
        <dbReference type="EC" id="5.6.2.1"/>
    </reaction>
</comment>
<accession>A0A381ZNW1</accession>
<dbReference type="Gene3D" id="3.40.50.140">
    <property type="match status" value="1"/>
</dbReference>
<dbReference type="GO" id="GO:0003677">
    <property type="term" value="F:DNA binding"/>
    <property type="evidence" value="ECO:0007669"/>
    <property type="project" value="UniProtKB-KW"/>
</dbReference>
<evidence type="ECO:0000256" key="4">
    <source>
        <dbReference type="ARBA" id="ARBA00022723"/>
    </source>
</evidence>
<feature type="domain" description="UvrD-like helicase C-terminal" evidence="14">
    <location>
        <begin position="520"/>
        <end position="840"/>
    </location>
</feature>
<evidence type="ECO:0000256" key="11">
    <source>
        <dbReference type="ARBA" id="ARBA00023125"/>
    </source>
</evidence>
<evidence type="ECO:0000256" key="5">
    <source>
        <dbReference type="ARBA" id="ARBA00022741"/>
    </source>
</evidence>
<dbReference type="InterPro" id="IPR013497">
    <property type="entry name" value="Topo_IA_cen"/>
</dbReference>
<dbReference type="GO" id="GO:0046872">
    <property type="term" value="F:metal ion binding"/>
    <property type="evidence" value="ECO:0007669"/>
    <property type="project" value="UniProtKB-KW"/>
</dbReference>
<dbReference type="InterPro" id="IPR028612">
    <property type="entry name" value="Topoisom_1_IA"/>
</dbReference>
<keyword evidence="5" id="KW-0547">Nucleotide-binding</keyword>
<dbReference type="InterPro" id="IPR006171">
    <property type="entry name" value="TOPRIM_dom"/>
</dbReference>
<organism evidence="16">
    <name type="scientific">marine metagenome</name>
    <dbReference type="NCBI Taxonomy" id="408172"/>
    <lineage>
        <taxon>unclassified sequences</taxon>
        <taxon>metagenomes</taxon>
        <taxon>ecological metagenomes</taxon>
    </lineage>
</organism>
<protein>
    <recommendedName>
        <fullName evidence="3">DNA topoisomerase</fullName>
        <ecNumber evidence="3">5.6.2.1</ecNumber>
    </recommendedName>
</protein>
<dbReference type="InterPro" id="IPR003601">
    <property type="entry name" value="Topo_IA_2"/>
</dbReference>
<dbReference type="Pfam" id="PF13368">
    <property type="entry name" value="Toprim_C_rpt"/>
    <property type="match status" value="1"/>
</dbReference>
<dbReference type="PROSITE" id="PS00396">
    <property type="entry name" value="TOPO_IA_1"/>
    <property type="match status" value="1"/>
</dbReference>
<evidence type="ECO:0000256" key="8">
    <source>
        <dbReference type="ARBA" id="ARBA00022840"/>
    </source>
</evidence>
<dbReference type="GO" id="GO:0004386">
    <property type="term" value="F:helicase activity"/>
    <property type="evidence" value="ECO:0007669"/>
    <property type="project" value="UniProtKB-KW"/>
</dbReference>
<feature type="domain" description="Toprim" evidence="13">
    <location>
        <begin position="1"/>
        <end position="72"/>
    </location>
</feature>
<dbReference type="InterPro" id="IPR005733">
    <property type="entry name" value="TopoI_bac-type"/>
</dbReference>
<dbReference type="Pfam" id="PF13361">
    <property type="entry name" value="UvrD_C"/>
    <property type="match status" value="1"/>
</dbReference>
<keyword evidence="10" id="KW-0799">Topoisomerase</keyword>
<proteinExistence type="inferred from homology"/>
<dbReference type="Pfam" id="PF01131">
    <property type="entry name" value="Topoisom_bac"/>
    <property type="match status" value="1"/>
</dbReference>
<dbReference type="Gene3D" id="1.10.486.10">
    <property type="entry name" value="PCRA, domain 4"/>
    <property type="match status" value="1"/>
</dbReference>
<gene>
    <name evidence="16" type="ORF">METZ01_LOCUS143809</name>
</gene>
<dbReference type="InterPro" id="IPR013825">
    <property type="entry name" value="Topo_IA_cen_sub2"/>
</dbReference>
<dbReference type="AlphaFoldDB" id="A0A381ZNW1"/>
<dbReference type="InterPro" id="IPR003602">
    <property type="entry name" value="Topo_IA_DNA-bd_dom"/>
</dbReference>
<dbReference type="InterPro" id="IPR025589">
    <property type="entry name" value="Toprim_C_rpt"/>
</dbReference>
<dbReference type="Pfam" id="PF01751">
    <property type="entry name" value="Toprim"/>
    <property type="match status" value="1"/>
</dbReference>
<evidence type="ECO:0000256" key="3">
    <source>
        <dbReference type="ARBA" id="ARBA00012891"/>
    </source>
</evidence>
<dbReference type="InterPro" id="IPR014017">
    <property type="entry name" value="DNA_helicase_UvrD-like_C"/>
</dbReference>
<evidence type="ECO:0000313" key="16">
    <source>
        <dbReference type="EMBL" id="SVA90955.1"/>
    </source>
</evidence>
<name>A0A381ZNW1_9ZZZZ</name>
<keyword evidence="12" id="KW-0413">Isomerase</keyword>
<dbReference type="InterPro" id="IPR013824">
    <property type="entry name" value="Topo_IA_cen_sub1"/>
</dbReference>
<dbReference type="PRINTS" id="PR00417">
    <property type="entry name" value="PRTPISMRASEI"/>
</dbReference>
<dbReference type="PROSITE" id="PS51217">
    <property type="entry name" value="UVRD_HELICASE_CTER"/>
    <property type="match status" value="1"/>
</dbReference>
<evidence type="ECO:0000256" key="2">
    <source>
        <dbReference type="ARBA" id="ARBA00009446"/>
    </source>
</evidence>